<dbReference type="EMBL" id="JBHSQO010000071">
    <property type="protein sequence ID" value="MFC6094703.1"/>
    <property type="molecule type" value="Genomic_DNA"/>
</dbReference>
<dbReference type="SUPFAM" id="SSF52540">
    <property type="entry name" value="P-loop containing nucleoside triphosphate hydrolases"/>
    <property type="match status" value="1"/>
</dbReference>
<dbReference type="PANTHER" id="PTHR47691:SF3">
    <property type="entry name" value="HTH-TYPE TRANSCRIPTIONAL REGULATOR RV0890C-RELATED"/>
    <property type="match status" value="1"/>
</dbReference>
<evidence type="ECO:0000256" key="3">
    <source>
        <dbReference type="PROSITE-ProRule" id="PRU01091"/>
    </source>
</evidence>
<dbReference type="PROSITE" id="PS51755">
    <property type="entry name" value="OMPR_PHOB"/>
    <property type="match status" value="1"/>
</dbReference>
<feature type="region of interest" description="Disordered" evidence="4">
    <location>
        <begin position="240"/>
        <end position="271"/>
    </location>
</feature>
<evidence type="ECO:0000259" key="5">
    <source>
        <dbReference type="PROSITE" id="PS51755"/>
    </source>
</evidence>
<dbReference type="InterPro" id="IPR027417">
    <property type="entry name" value="P-loop_NTPase"/>
</dbReference>
<dbReference type="PRINTS" id="PR00364">
    <property type="entry name" value="DISEASERSIST"/>
</dbReference>
<feature type="region of interest" description="Disordered" evidence="4">
    <location>
        <begin position="990"/>
        <end position="1011"/>
    </location>
</feature>
<dbReference type="SUPFAM" id="SSF46894">
    <property type="entry name" value="C-terminal effector domain of the bipartite response regulators"/>
    <property type="match status" value="1"/>
</dbReference>
<evidence type="ECO:0000256" key="4">
    <source>
        <dbReference type="SAM" id="MobiDB-lite"/>
    </source>
</evidence>
<organism evidence="6 7">
    <name type="scientific">Saccharothrix lopnurensis</name>
    <dbReference type="NCBI Taxonomy" id="1670621"/>
    <lineage>
        <taxon>Bacteria</taxon>
        <taxon>Bacillati</taxon>
        <taxon>Actinomycetota</taxon>
        <taxon>Actinomycetes</taxon>
        <taxon>Pseudonocardiales</taxon>
        <taxon>Pseudonocardiaceae</taxon>
        <taxon>Saccharothrix</taxon>
    </lineage>
</organism>
<dbReference type="Gene3D" id="1.25.40.10">
    <property type="entry name" value="Tetratricopeptide repeat domain"/>
    <property type="match status" value="2"/>
</dbReference>
<keyword evidence="7" id="KW-1185">Reference proteome</keyword>
<reference evidence="7" key="1">
    <citation type="journal article" date="2019" name="Int. J. Syst. Evol. Microbiol.">
        <title>The Global Catalogue of Microorganisms (GCM) 10K type strain sequencing project: providing services to taxonomists for standard genome sequencing and annotation.</title>
        <authorList>
            <consortium name="The Broad Institute Genomics Platform"/>
            <consortium name="The Broad Institute Genome Sequencing Center for Infectious Disease"/>
            <person name="Wu L."/>
            <person name="Ma J."/>
        </authorList>
    </citation>
    <scope>NUCLEOTIDE SEQUENCE [LARGE SCALE GENOMIC DNA]</scope>
    <source>
        <strain evidence="7">CGMCC 4.7246</strain>
    </source>
</reference>
<sequence length="1011" mass="111018">MEIRILGNVEIHNDQDVLTLTRSAERCLLGLLAVDVGRPIAVTTLLDRIWGEEGRSEPKPGTLTRYVGYIRDALERANGERSQLRHDSRAGAYMLDVDPDTVDYHRFLRETRDAGERRDPERLYDALGLWRGSPMENVRRRWVDNFRHHAQAHRRTALARLWELLLERGRHHEIPPQFGSLETDIVHDERLLLLGAEALARTGRHVDITAWADHIATRVRDLSGGAGLSAATRIRLHHLATHPPGPTAATPREGTPPSPEGAFGDTGSDHQASTDAVAADYLFGDQHAHHPMPARAVHGTGVGALVPAPHSSSVVSGVPRQLPIGPFHFVGRAAHLAELDRLADLSDRQTTSIVVMATAGTAGVGKTALILHWAHRSKGRFPDGHLYVNLQGYGPGPPLQPDHALGAFVRALGVPAEQVPIELEQLAALYRSLLDGQRMLIVLDNASDADQVRPLIPGSPGPVVMITSRSRLAGLIAREGAYRILLEPLSVDEATALVTEIVGERARAEESATRELVKLCDCLPLALRIAAERVASHPYATLTGLVAELAIERNRLDILRTDDISTQMRTVLSWSYRSLSRDAARAFHLLALNPGPEFGIPAAAALVDATSEQCLPLLDALVNAHLLEQVEWGRYRFHDLTRTYANEYNATDGEAPEAAFAVRRVLLWYLAAADSLRSVVIPHDMPISLAVPDKPSPHLAVAGDDGAIAWYERELVNLEAAIRVAARSGQHDLAWRTAAALWSFFYLRKHWPEWIEAFETGLRSARQEHSLTGEAWMLTMLAVAHCDLRNFDQAYEAIRTATAQWRSAAHRWGEGISYIVLGEIHYCAGKFSEAAEACSRAVELIRDFDDIWGMTFAIITLGNSCRRLLRLDEAIVQYERALAMARSGGNRYTEAFALLSIGETKTSLGQSEDGLAHFGRALSIWREIGNRQGEGRTLFAIGTTHCDVEDLAAARRSWRDALAVLDELGDPQAADVRACLDDLERRAAGNTQGAIGTEGQPTGADPGIERL</sequence>
<dbReference type="Gene3D" id="3.40.50.300">
    <property type="entry name" value="P-loop containing nucleotide triphosphate hydrolases"/>
    <property type="match status" value="1"/>
</dbReference>
<dbReference type="InterPro" id="IPR036388">
    <property type="entry name" value="WH-like_DNA-bd_sf"/>
</dbReference>
<dbReference type="InterPro" id="IPR011990">
    <property type="entry name" value="TPR-like_helical_dom_sf"/>
</dbReference>
<dbReference type="SMART" id="SM00028">
    <property type="entry name" value="TPR"/>
    <property type="match status" value="5"/>
</dbReference>
<dbReference type="Gene3D" id="1.10.10.10">
    <property type="entry name" value="Winged helix-like DNA-binding domain superfamily/Winged helix DNA-binding domain"/>
    <property type="match status" value="1"/>
</dbReference>
<dbReference type="SMART" id="SM01043">
    <property type="entry name" value="BTAD"/>
    <property type="match status" value="1"/>
</dbReference>
<evidence type="ECO:0000256" key="2">
    <source>
        <dbReference type="ARBA" id="ARBA00023125"/>
    </source>
</evidence>
<dbReference type="InterPro" id="IPR016032">
    <property type="entry name" value="Sig_transdc_resp-reg_C-effctor"/>
</dbReference>
<accession>A0ABW1PGQ1</accession>
<dbReference type="PANTHER" id="PTHR47691">
    <property type="entry name" value="REGULATOR-RELATED"/>
    <property type="match status" value="1"/>
</dbReference>
<evidence type="ECO:0000313" key="6">
    <source>
        <dbReference type="EMBL" id="MFC6094703.1"/>
    </source>
</evidence>
<proteinExistence type="inferred from homology"/>
<dbReference type="InterPro" id="IPR019734">
    <property type="entry name" value="TPR_rpt"/>
</dbReference>
<comment type="caution">
    <text evidence="6">The sequence shown here is derived from an EMBL/GenBank/DDBJ whole genome shotgun (WGS) entry which is preliminary data.</text>
</comment>
<dbReference type="InterPro" id="IPR005158">
    <property type="entry name" value="BTAD"/>
</dbReference>
<dbReference type="SUPFAM" id="SSF48452">
    <property type="entry name" value="TPR-like"/>
    <property type="match status" value="2"/>
</dbReference>
<keyword evidence="2 3" id="KW-0238">DNA-binding</keyword>
<dbReference type="Proteomes" id="UP001596220">
    <property type="component" value="Unassembled WGS sequence"/>
</dbReference>
<dbReference type="Pfam" id="PF03704">
    <property type="entry name" value="BTAD"/>
    <property type="match status" value="1"/>
</dbReference>
<dbReference type="InterPro" id="IPR001867">
    <property type="entry name" value="OmpR/PhoB-type_DNA-bd"/>
</dbReference>
<feature type="DNA-binding region" description="OmpR/PhoB-type" evidence="3">
    <location>
        <begin position="1"/>
        <end position="97"/>
    </location>
</feature>
<feature type="domain" description="OmpR/PhoB-type" evidence="5">
    <location>
        <begin position="1"/>
        <end position="97"/>
    </location>
</feature>
<comment type="similarity">
    <text evidence="1">Belongs to the AfsR/DnrI/RedD regulatory family.</text>
</comment>
<evidence type="ECO:0000313" key="7">
    <source>
        <dbReference type="Proteomes" id="UP001596220"/>
    </source>
</evidence>
<dbReference type="RefSeq" id="WP_380643210.1">
    <property type="nucleotide sequence ID" value="NZ_JBHSQO010000071.1"/>
</dbReference>
<name>A0ABW1PGQ1_9PSEU</name>
<evidence type="ECO:0000256" key="1">
    <source>
        <dbReference type="ARBA" id="ARBA00005820"/>
    </source>
</evidence>
<gene>
    <name evidence="6" type="ORF">ACFP3R_36025</name>
</gene>
<protein>
    <submittedName>
        <fullName evidence="6">Tetratricopeptide repeat protein</fullName>
    </submittedName>
</protein>
<dbReference type="Pfam" id="PF13424">
    <property type="entry name" value="TPR_12"/>
    <property type="match status" value="1"/>
</dbReference>